<keyword evidence="9 11" id="KW-0472">Membrane</keyword>
<reference evidence="12 13" key="1">
    <citation type="journal article" date="2023" name="BMC Biol.">
        <title>The compact genome of the sponge Oopsacas minuta (Hexactinellida) is lacking key metazoan core genes.</title>
        <authorList>
            <person name="Santini S."/>
            <person name="Schenkelaars Q."/>
            <person name="Jourda C."/>
            <person name="Duchesne M."/>
            <person name="Belahbib H."/>
            <person name="Rocher C."/>
            <person name="Selva M."/>
            <person name="Riesgo A."/>
            <person name="Vervoort M."/>
            <person name="Leys S.P."/>
            <person name="Kodjabachian L."/>
            <person name="Le Bivic A."/>
            <person name="Borchiellini C."/>
            <person name="Claverie J.M."/>
            <person name="Renard E."/>
        </authorList>
    </citation>
    <scope>NUCLEOTIDE SEQUENCE [LARGE SCALE GENOMIC DNA]</scope>
    <source>
        <strain evidence="12">SPO-2</strain>
    </source>
</reference>
<dbReference type="InterPro" id="IPR036544">
    <property type="entry name" value="QCR7_sf"/>
</dbReference>
<comment type="subcellular location">
    <subcellularLocation>
        <location evidence="1">Mitochondrion inner membrane</location>
        <topology evidence="1">Peripheral membrane protein</topology>
        <orientation evidence="1">Matrix side</orientation>
    </subcellularLocation>
</comment>
<gene>
    <name evidence="12" type="ORF">LOD99_2434</name>
</gene>
<evidence type="ECO:0000256" key="8">
    <source>
        <dbReference type="ARBA" id="ARBA00023128"/>
    </source>
</evidence>
<evidence type="ECO:0000256" key="11">
    <source>
        <dbReference type="PIRNR" id="PIRNR000022"/>
    </source>
</evidence>
<comment type="function">
    <text evidence="11">Component of the ubiquinol-cytochrome c oxidoreductase, a multisubunit transmembrane complex that is part of the mitochondrial electron transport chain which drives oxidative phosphorylation.</text>
</comment>
<evidence type="ECO:0000256" key="10">
    <source>
        <dbReference type="ARBA" id="ARBA00038521"/>
    </source>
</evidence>
<evidence type="ECO:0000256" key="7">
    <source>
        <dbReference type="ARBA" id="ARBA00022982"/>
    </source>
</evidence>
<dbReference type="Gene3D" id="1.10.1090.10">
    <property type="entry name" value="Cytochrome b-c1 complex subunit 7"/>
    <property type="match status" value="1"/>
</dbReference>
<accession>A0AAV7K2Y3</accession>
<sequence>MARRLFPNLFKSYDAAYYRWWYRNVGHQKFGLRLDDLWDHLNPDVEVAISRLSEDEYNMRNWRLKRALDLSMKNRILPLEQWTKPEDDHRYILKHVVKIREERLEREAWNKL</sequence>
<dbReference type="GO" id="GO:0006122">
    <property type="term" value="P:mitochondrial electron transport, ubiquinol to cytochrome c"/>
    <property type="evidence" value="ECO:0007669"/>
    <property type="project" value="InterPro"/>
</dbReference>
<dbReference type="PANTHER" id="PTHR12022">
    <property type="entry name" value="UBIQUINOL-CYTOCHROME C REDUCTASE COMPLEX 14 KD PROTEIN"/>
    <property type="match status" value="1"/>
</dbReference>
<keyword evidence="13" id="KW-1185">Reference proteome</keyword>
<comment type="similarity">
    <text evidence="2 11">Belongs to the UQCRB/QCR7 family.</text>
</comment>
<evidence type="ECO:0000256" key="6">
    <source>
        <dbReference type="ARBA" id="ARBA00022792"/>
    </source>
</evidence>
<protein>
    <recommendedName>
        <fullName evidence="3 11">Cytochrome b-c1 complex subunit 7</fullName>
    </recommendedName>
</protein>
<keyword evidence="5 11" id="KW-0679">Respiratory chain</keyword>
<dbReference type="SUPFAM" id="SSF81524">
    <property type="entry name" value="14 kDa protein of cytochrome bc1 complex (Ubiquinol-cytochrome c reductase)"/>
    <property type="match status" value="1"/>
</dbReference>
<evidence type="ECO:0000256" key="3">
    <source>
        <dbReference type="ARBA" id="ARBA00016323"/>
    </source>
</evidence>
<dbReference type="Pfam" id="PF02271">
    <property type="entry name" value="UCR_14kD"/>
    <property type="match status" value="1"/>
</dbReference>
<organism evidence="12 13">
    <name type="scientific">Oopsacas minuta</name>
    <dbReference type="NCBI Taxonomy" id="111878"/>
    <lineage>
        <taxon>Eukaryota</taxon>
        <taxon>Metazoa</taxon>
        <taxon>Porifera</taxon>
        <taxon>Hexactinellida</taxon>
        <taxon>Hexasterophora</taxon>
        <taxon>Lyssacinosida</taxon>
        <taxon>Leucopsacidae</taxon>
        <taxon>Oopsacas</taxon>
    </lineage>
</organism>
<dbReference type="InterPro" id="IPR003197">
    <property type="entry name" value="QCR7"/>
</dbReference>
<evidence type="ECO:0000313" key="12">
    <source>
        <dbReference type="EMBL" id="KAI6655145.1"/>
    </source>
</evidence>
<evidence type="ECO:0000256" key="4">
    <source>
        <dbReference type="ARBA" id="ARBA00022448"/>
    </source>
</evidence>
<name>A0AAV7K2Y3_9METZ</name>
<evidence type="ECO:0000256" key="1">
    <source>
        <dbReference type="ARBA" id="ARBA00004443"/>
    </source>
</evidence>
<comment type="caution">
    <text evidence="12">The sequence shown here is derived from an EMBL/GenBank/DDBJ whole genome shotgun (WGS) entry which is preliminary data.</text>
</comment>
<keyword evidence="6 11" id="KW-0999">Mitochondrion inner membrane</keyword>
<dbReference type="AlphaFoldDB" id="A0AAV7K2Y3"/>
<evidence type="ECO:0000256" key="9">
    <source>
        <dbReference type="ARBA" id="ARBA00023136"/>
    </source>
</evidence>
<comment type="subunit">
    <text evidence="10">Component of the ubiquinol-cytochrome c oxidoreductase (cytochrome b-c1 complex, complex III, CIII), a multisubunit enzyme composed of 3 respiratory subunits cytochrome b, cytochrome c1 and Rieske protein, 2 core protein subunits, and additional low-molecular weight protein subunits. The complex exists as an obligatory dimer and forms supercomplexes (SCs) in the inner mitochondrial membrane with cytochrome c oxidase (complex IV, CIV).</text>
</comment>
<keyword evidence="8 11" id="KW-0496">Mitochondrion</keyword>
<proteinExistence type="inferred from homology"/>
<dbReference type="GO" id="GO:0005743">
    <property type="term" value="C:mitochondrial inner membrane"/>
    <property type="evidence" value="ECO:0007669"/>
    <property type="project" value="UniProtKB-SubCell"/>
</dbReference>
<dbReference type="PIRSF" id="PIRSF000022">
    <property type="entry name" value="Bc1_14K"/>
    <property type="match status" value="1"/>
</dbReference>
<dbReference type="GO" id="GO:0045275">
    <property type="term" value="C:respiratory chain complex III"/>
    <property type="evidence" value="ECO:0007669"/>
    <property type="project" value="InterPro"/>
</dbReference>
<evidence type="ECO:0000313" key="13">
    <source>
        <dbReference type="Proteomes" id="UP001165289"/>
    </source>
</evidence>
<evidence type="ECO:0000256" key="5">
    <source>
        <dbReference type="ARBA" id="ARBA00022660"/>
    </source>
</evidence>
<keyword evidence="7 11" id="KW-0249">Electron transport</keyword>
<dbReference type="PANTHER" id="PTHR12022:SF0">
    <property type="entry name" value="CYTOCHROME B-C1 COMPLEX SUBUNIT 7"/>
    <property type="match status" value="1"/>
</dbReference>
<keyword evidence="4 11" id="KW-0813">Transport</keyword>
<evidence type="ECO:0000256" key="2">
    <source>
        <dbReference type="ARBA" id="ARBA00008554"/>
    </source>
</evidence>
<dbReference type="EMBL" id="JAKMXF010000210">
    <property type="protein sequence ID" value="KAI6655145.1"/>
    <property type="molecule type" value="Genomic_DNA"/>
</dbReference>
<dbReference type="Proteomes" id="UP001165289">
    <property type="component" value="Unassembled WGS sequence"/>
</dbReference>